<keyword evidence="5" id="KW-0560">Oxidoreductase</keyword>
<dbReference type="EC" id="1.4.3.3" evidence="6"/>
<dbReference type="Pfam" id="PF01266">
    <property type="entry name" value="DAO"/>
    <property type="match status" value="1"/>
</dbReference>
<name>A0A1G7BWP7_9ACTN</name>
<evidence type="ECO:0000259" key="10">
    <source>
        <dbReference type="Pfam" id="PF01266"/>
    </source>
</evidence>
<reference evidence="11 12" key="1">
    <citation type="submission" date="2016-10" db="EMBL/GenBank/DDBJ databases">
        <authorList>
            <person name="de Groot N.N."/>
        </authorList>
    </citation>
    <scope>NUCLEOTIDE SEQUENCE [LARGE SCALE GENOMIC DNA]</scope>
    <source>
        <strain evidence="11 12">CGMCC 4.1859</strain>
    </source>
</reference>
<evidence type="ECO:0000256" key="9">
    <source>
        <dbReference type="PIRSR" id="PIRSR000189-1"/>
    </source>
</evidence>
<dbReference type="Proteomes" id="UP000198614">
    <property type="component" value="Unassembled WGS sequence"/>
</dbReference>
<keyword evidence="3" id="KW-0285">Flavoprotein</keyword>
<feature type="binding site" evidence="9">
    <location>
        <position position="296"/>
    </location>
    <ligand>
        <name>D-dopa</name>
        <dbReference type="ChEBI" id="CHEBI:149689"/>
    </ligand>
</feature>
<dbReference type="PIRSF" id="PIRSF000189">
    <property type="entry name" value="D-aa_oxidase"/>
    <property type="match status" value="1"/>
</dbReference>
<dbReference type="Gene3D" id="3.30.9.10">
    <property type="entry name" value="D-Amino Acid Oxidase, subunit A, domain 2"/>
    <property type="match status" value="1"/>
</dbReference>
<evidence type="ECO:0000313" key="12">
    <source>
        <dbReference type="Proteomes" id="UP000198614"/>
    </source>
</evidence>
<dbReference type="PANTHER" id="PTHR11530">
    <property type="entry name" value="D-AMINO ACID OXIDASE"/>
    <property type="match status" value="1"/>
</dbReference>
<protein>
    <recommendedName>
        <fullName evidence="7">D-amino-acid oxidase</fullName>
        <ecNumber evidence="6">1.4.3.3</ecNumber>
    </recommendedName>
</protein>
<evidence type="ECO:0000256" key="3">
    <source>
        <dbReference type="ARBA" id="ARBA00022630"/>
    </source>
</evidence>
<evidence type="ECO:0000256" key="6">
    <source>
        <dbReference type="ARBA" id="ARBA00039101"/>
    </source>
</evidence>
<accession>A0A1G7BWP7</accession>
<feature type="binding site" evidence="9">
    <location>
        <begin position="33"/>
        <end position="34"/>
    </location>
    <ligand>
        <name>FAD</name>
        <dbReference type="ChEBI" id="CHEBI:57692"/>
    </ligand>
</feature>
<dbReference type="SUPFAM" id="SSF54373">
    <property type="entry name" value="FAD-linked reductases, C-terminal domain"/>
    <property type="match status" value="1"/>
</dbReference>
<dbReference type="GO" id="GO:0071949">
    <property type="term" value="F:FAD binding"/>
    <property type="evidence" value="ECO:0007669"/>
    <property type="project" value="InterPro"/>
</dbReference>
<evidence type="ECO:0000256" key="2">
    <source>
        <dbReference type="ARBA" id="ARBA00006730"/>
    </source>
</evidence>
<dbReference type="AlphaFoldDB" id="A0A1G7BWP7"/>
<evidence type="ECO:0000256" key="1">
    <source>
        <dbReference type="ARBA" id="ARBA00001974"/>
    </source>
</evidence>
<evidence type="ECO:0000256" key="4">
    <source>
        <dbReference type="ARBA" id="ARBA00022827"/>
    </source>
</evidence>
<feature type="binding site" evidence="9">
    <location>
        <position position="215"/>
    </location>
    <ligand>
        <name>D-dopa</name>
        <dbReference type="ChEBI" id="CHEBI:149689"/>
    </ligand>
</feature>
<dbReference type="InterPro" id="IPR006076">
    <property type="entry name" value="FAD-dep_OxRdtase"/>
</dbReference>
<keyword evidence="4 9" id="KW-0274">FAD</keyword>
<proteinExistence type="inferred from homology"/>
<feature type="domain" description="FAD dependent oxidoreductase" evidence="10">
    <location>
        <begin position="5"/>
        <end position="312"/>
    </location>
</feature>
<dbReference type="InterPro" id="IPR023209">
    <property type="entry name" value="DAO"/>
</dbReference>
<comment type="similarity">
    <text evidence="2">Belongs to the DAMOX/DASOX family.</text>
</comment>
<evidence type="ECO:0000256" key="8">
    <source>
        <dbReference type="ARBA" id="ARBA00049547"/>
    </source>
</evidence>
<comment type="cofactor">
    <cofactor evidence="1 9">
        <name>FAD</name>
        <dbReference type="ChEBI" id="CHEBI:57692"/>
    </cofactor>
</comment>
<dbReference type="GO" id="GO:0003884">
    <property type="term" value="F:D-amino-acid oxidase activity"/>
    <property type="evidence" value="ECO:0007669"/>
    <property type="project" value="UniProtKB-EC"/>
</dbReference>
<dbReference type="GO" id="GO:0019478">
    <property type="term" value="P:D-amino acid catabolic process"/>
    <property type="evidence" value="ECO:0007669"/>
    <property type="project" value="TreeGrafter"/>
</dbReference>
<evidence type="ECO:0000256" key="5">
    <source>
        <dbReference type="ARBA" id="ARBA00023002"/>
    </source>
</evidence>
<dbReference type="SUPFAM" id="SSF51971">
    <property type="entry name" value="Nucleotide-binding domain"/>
    <property type="match status" value="1"/>
</dbReference>
<feature type="binding site" evidence="9">
    <location>
        <begin position="40"/>
        <end position="41"/>
    </location>
    <ligand>
        <name>FAD</name>
        <dbReference type="ChEBI" id="CHEBI:57692"/>
    </ligand>
</feature>
<sequence length="321" mass="34401">MTEGVVVVGAGVVGLTTGVVLAEAGVDVRVVSDREPGATTSAAAGAMWDPYLVRPAALVERWSRTTLTVLSESSAVPGTGIRLAEGTHESRTPCELPFWAPLVDARLCASDELRPGFVMGWRYRAPVVDMPRYLAYLGRRLEAAGGRITLHHYDGLDEAVRDSGRVLVNCTGTGAGSFVPDPLVEAVRGQLVVVENPGIDEFWCDDTPGDVPLAYIYPHTDTVVLGGTAEPGVWDTDPDEDAARAIVRRCVDVEPRLAGARVREHRVGLRPARPEIRFEVEHRGDTTVVHSYGHGGGGLTLSWGCGRETAHLVLRALGLMP</sequence>
<dbReference type="Gene3D" id="3.40.50.720">
    <property type="entry name" value="NAD(P)-binding Rossmann-like Domain"/>
    <property type="match status" value="1"/>
</dbReference>
<evidence type="ECO:0000256" key="7">
    <source>
        <dbReference type="ARBA" id="ARBA00039751"/>
    </source>
</evidence>
<feature type="binding site" evidence="9">
    <location>
        <position position="270"/>
    </location>
    <ligand>
        <name>D-dopa</name>
        <dbReference type="ChEBI" id="CHEBI:149689"/>
    </ligand>
</feature>
<gene>
    <name evidence="11" type="ORF">SAMN05216260_101281</name>
</gene>
<dbReference type="EMBL" id="FNAX01000001">
    <property type="protein sequence ID" value="SDE31439.1"/>
    <property type="molecule type" value="Genomic_DNA"/>
</dbReference>
<feature type="binding site" evidence="9">
    <location>
        <position position="171"/>
    </location>
    <ligand>
        <name>FAD</name>
        <dbReference type="ChEBI" id="CHEBI:57692"/>
    </ligand>
</feature>
<organism evidence="11 12">
    <name type="scientific">Streptomyces griseoaurantiacus</name>
    <dbReference type="NCBI Taxonomy" id="68213"/>
    <lineage>
        <taxon>Bacteria</taxon>
        <taxon>Bacillati</taxon>
        <taxon>Actinomycetota</taxon>
        <taxon>Actinomycetes</taxon>
        <taxon>Kitasatosporales</taxon>
        <taxon>Streptomycetaceae</taxon>
        <taxon>Streptomyces</taxon>
        <taxon>Streptomyces aurantiacus group</taxon>
    </lineage>
</organism>
<dbReference type="OrthoDB" id="246701at2"/>
<dbReference type="PANTHER" id="PTHR11530:SF11">
    <property type="entry name" value="D-ASPARTATE OXIDASE"/>
    <property type="match status" value="1"/>
</dbReference>
<comment type="catalytic activity">
    <reaction evidence="8">
        <text>a D-alpha-amino acid + O2 + H2O = a 2-oxocarboxylate + H2O2 + NH4(+)</text>
        <dbReference type="Rhea" id="RHEA:21816"/>
        <dbReference type="ChEBI" id="CHEBI:15377"/>
        <dbReference type="ChEBI" id="CHEBI:15379"/>
        <dbReference type="ChEBI" id="CHEBI:16240"/>
        <dbReference type="ChEBI" id="CHEBI:28938"/>
        <dbReference type="ChEBI" id="CHEBI:35179"/>
        <dbReference type="ChEBI" id="CHEBI:59871"/>
        <dbReference type="EC" id="1.4.3.3"/>
    </reaction>
    <physiologicalReaction direction="left-to-right" evidence="8">
        <dbReference type="Rhea" id="RHEA:21817"/>
    </physiologicalReaction>
</comment>
<dbReference type="GO" id="GO:0005737">
    <property type="term" value="C:cytoplasm"/>
    <property type="evidence" value="ECO:0007669"/>
    <property type="project" value="TreeGrafter"/>
</dbReference>
<evidence type="ECO:0000313" key="11">
    <source>
        <dbReference type="EMBL" id="SDE31439.1"/>
    </source>
</evidence>
<feature type="binding site" evidence="9">
    <location>
        <begin position="295"/>
        <end position="300"/>
    </location>
    <ligand>
        <name>FAD</name>
        <dbReference type="ChEBI" id="CHEBI:57692"/>
    </ligand>
</feature>